<name>A0ABP1RZU4_9HEXA</name>
<organism evidence="2 3">
    <name type="scientific">Orchesella dallaii</name>
    <dbReference type="NCBI Taxonomy" id="48710"/>
    <lineage>
        <taxon>Eukaryota</taxon>
        <taxon>Metazoa</taxon>
        <taxon>Ecdysozoa</taxon>
        <taxon>Arthropoda</taxon>
        <taxon>Hexapoda</taxon>
        <taxon>Collembola</taxon>
        <taxon>Entomobryomorpha</taxon>
        <taxon>Entomobryoidea</taxon>
        <taxon>Orchesellidae</taxon>
        <taxon>Orchesellinae</taxon>
        <taxon>Orchesella</taxon>
    </lineage>
</organism>
<dbReference type="EMBL" id="CAXLJM020000133">
    <property type="protein sequence ID" value="CAL8140105.1"/>
    <property type="molecule type" value="Genomic_DNA"/>
</dbReference>
<feature type="transmembrane region" description="Helical" evidence="1">
    <location>
        <begin position="139"/>
        <end position="161"/>
    </location>
</feature>
<keyword evidence="1" id="KW-1133">Transmembrane helix</keyword>
<evidence type="ECO:0000256" key="1">
    <source>
        <dbReference type="SAM" id="Phobius"/>
    </source>
</evidence>
<comment type="caution">
    <text evidence="2">The sequence shown here is derived from an EMBL/GenBank/DDBJ whole genome shotgun (WGS) entry which is preliminary data.</text>
</comment>
<proteinExistence type="predicted"/>
<gene>
    <name evidence="2" type="ORF">ODALV1_LOCUS28145</name>
</gene>
<keyword evidence="1" id="KW-0812">Transmembrane</keyword>
<evidence type="ECO:0008006" key="4">
    <source>
        <dbReference type="Google" id="ProtNLM"/>
    </source>
</evidence>
<keyword evidence="3" id="KW-1185">Reference proteome</keyword>
<feature type="transmembrane region" description="Helical" evidence="1">
    <location>
        <begin position="76"/>
        <end position="97"/>
    </location>
</feature>
<feature type="transmembrane region" description="Helical" evidence="1">
    <location>
        <begin position="45"/>
        <end position="64"/>
    </location>
</feature>
<sequence length="391" mass="45194">MHSSRYLRILAVQIKCANFLGGTPFSWDSKRGKVFVKPSSLMKHFSIMFIFTLYTIYAISQVVYHLMIGKATDFKFFFLYAITVCAVIDIICAYPVARRPYHFAAVLNNFLRLLETFHHDYMPNYDVDDCVLNKVFDGVLILISLGSPFAAVIISSHYIFYSDWPAYPTSLLPEDFHSLPVKIAFGVIWYALLQFIWAILLTNMVYLFTFGMYNWQILHEFMCRAGGVRGQKTIREFREFSVIRVNYRKFELVYMNIHELICALIIPLESVILNLALFCNFTLITYSNLLTPINACILLIWNGMGTFGVLIGLTYAGEVYNKGVKTLGSMGKYEWGSKLNNKIMKKFVKSCRPIQIGYGRMYVIRKLSVFKFMRSLTKGTVRVLLMLKKYT</sequence>
<evidence type="ECO:0000313" key="3">
    <source>
        <dbReference type="Proteomes" id="UP001642540"/>
    </source>
</evidence>
<protein>
    <recommendedName>
        <fullName evidence="4">Odorant receptor</fullName>
    </recommendedName>
</protein>
<feature type="transmembrane region" description="Helical" evidence="1">
    <location>
        <begin position="181"/>
        <end position="208"/>
    </location>
</feature>
<feature type="transmembrane region" description="Helical" evidence="1">
    <location>
        <begin position="260"/>
        <end position="286"/>
    </location>
</feature>
<keyword evidence="1" id="KW-0472">Membrane</keyword>
<accession>A0ABP1RZU4</accession>
<reference evidence="2 3" key="1">
    <citation type="submission" date="2024-08" db="EMBL/GenBank/DDBJ databases">
        <authorList>
            <person name="Cucini C."/>
            <person name="Frati F."/>
        </authorList>
    </citation>
    <scope>NUCLEOTIDE SEQUENCE [LARGE SCALE GENOMIC DNA]</scope>
</reference>
<dbReference type="Proteomes" id="UP001642540">
    <property type="component" value="Unassembled WGS sequence"/>
</dbReference>
<evidence type="ECO:0000313" key="2">
    <source>
        <dbReference type="EMBL" id="CAL8140105.1"/>
    </source>
</evidence>
<feature type="transmembrane region" description="Helical" evidence="1">
    <location>
        <begin position="292"/>
        <end position="316"/>
    </location>
</feature>